<comment type="similarity">
    <text evidence="1">Belongs to the Gfa family.</text>
</comment>
<name>A0A0H2XKW6_BURO1</name>
<dbReference type="InterPro" id="IPR006913">
    <property type="entry name" value="CENP-V/GFA"/>
</dbReference>
<dbReference type="InterPro" id="IPR011057">
    <property type="entry name" value="Mss4-like_sf"/>
</dbReference>
<proteinExistence type="inferred from homology"/>
<dbReference type="AlphaFoldDB" id="A0A0H2XKW6"/>
<dbReference type="EMBL" id="CP000378">
    <property type="protein sequence ID" value="ABF75244.1"/>
    <property type="molecule type" value="Genomic_DNA"/>
</dbReference>
<feature type="domain" description="CENP-V/GFA" evidence="6">
    <location>
        <begin position="7"/>
        <end position="115"/>
    </location>
</feature>
<dbReference type="Pfam" id="PF04828">
    <property type="entry name" value="GFA"/>
    <property type="match status" value="1"/>
</dbReference>
<dbReference type="PANTHER" id="PTHR33337">
    <property type="entry name" value="GFA DOMAIN-CONTAINING PROTEIN"/>
    <property type="match status" value="1"/>
</dbReference>
<feature type="region of interest" description="Disordered" evidence="5">
    <location>
        <begin position="159"/>
        <end position="187"/>
    </location>
</feature>
<feature type="region of interest" description="Disordered" evidence="5">
    <location>
        <begin position="194"/>
        <end position="213"/>
    </location>
</feature>
<evidence type="ECO:0000256" key="2">
    <source>
        <dbReference type="ARBA" id="ARBA00022723"/>
    </source>
</evidence>
<organism evidence="7">
    <name type="scientific">Burkholderia orbicola (strain AU 1054)</name>
    <dbReference type="NCBI Taxonomy" id="331271"/>
    <lineage>
        <taxon>Bacteria</taxon>
        <taxon>Pseudomonadati</taxon>
        <taxon>Pseudomonadota</taxon>
        <taxon>Betaproteobacteria</taxon>
        <taxon>Burkholderiales</taxon>
        <taxon>Burkholderiaceae</taxon>
        <taxon>Burkholderia</taxon>
        <taxon>Burkholderia cepacia complex</taxon>
        <taxon>Burkholderia orbicola</taxon>
    </lineage>
</organism>
<sequence length="213" mass="23585">MAHPEPMEGGCACGAIRYRIAGVPTDAGFCHCRLCQRTTGAAVVASASVPIDAFEYLRGEPTVYASSAWGERRFCGRCGAQLEYRRSDAPQTVEINYATLDEPSRLRPAWHVWYGDRFPGIEIDDDLPKYDDGGREWAAHRGQCAGAGRVRKRIRPFCENERGTGRRRATRVLKPDSRGNPTPASAIRRAALRARFSRRSLRPSPPSRTPAPA</sequence>
<evidence type="ECO:0000256" key="3">
    <source>
        <dbReference type="ARBA" id="ARBA00022833"/>
    </source>
</evidence>
<evidence type="ECO:0000313" key="7">
    <source>
        <dbReference type="EMBL" id="ABF75244.1"/>
    </source>
</evidence>
<dbReference type="HOGENOM" id="CLU_1292385_0_0_4"/>
<evidence type="ECO:0000259" key="6">
    <source>
        <dbReference type="PROSITE" id="PS51891"/>
    </source>
</evidence>
<evidence type="ECO:0000256" key="4">
    <source>
        <dbReference type="ARBA" id="ARBA00023239"/>
    </source>
</evidence>
<dbReference type="Gene3D" id="3.90.1590.10">
    <property type="entry name" value="glutathione-dependent formaldehyde- activating enzyme (gfa)"/>
    <property type="match status" value="1"/>
</dbReference>
<dbReference type="PANTHER" id="PTHR33337:SF40">
    <property type="entry name" value="CENP-V_GFA DOMAIN-CONTAINING PROTEIN-RELATED"/>
    <property type="match status" value="1"/>
</dbReference>
<evidence type="ECO:0000256" key="1">
    <source>
        <dbReference type="ARBA" id="ARBA00005495"/>
    </source>
</evidence>
<dbReference type="SUPFAM" id="SSF51316">
    <property type="entry name" value="Mss4-like"/>
    <property type="match status" value="1"/>
</dbReference>
<dbReference type="GO" id="GO:0016846">
    <property type="term" value="F:carbon-sulfur lyase activity"/>
    <property type="evidence" value="ECO:0007669"/>
    <property type="project" value="InterPro"/>
</dbReference>
<reference evidence="7" key="1">
    <citation type="submission" date="2006-05" db="EMBL/GenBank/DDBJ databases">
        <title>Complete sequence of chromosome 1 of Burkholderia cenocepacia AU 1054.</title>
        <authorList>
            <consortium name="US DOE Joint Genome Institute"/>
            <person name="Copeland A."/>
            <person name="Lucas S."/>
            <person name="Lapidus A."/>
            <person name="Barry K."/>
            <person name="Detter J.C."/>
            <person name="Glavina del Rio T."/>
            <person name="Hammon N."/>
            <person name="Israni S."/>
            <person name="Dalin E."/>
            <person name="Tice H."/>
            <person name="Pitluck S."/>
            <person name="Chain P."/>
            <person name="Malfatti S."/>
            <person name="Shin M."/>
            <person name="Vergez L."/>
            <person name="Schmutz J."/>
            <person name="Larimer F."/>
            <person name="Land M."/>
            <person name="Hauser L."/>
            <person name="Kyrpides N."/>
            <person name="Lykidis A."/>
            <person name="LiPuma J.J."/>
            <person name="Konstantinidis K."/>
            <person name="Tiedje J.M."/>
            <person name="Richardson P."/>
        </authorList>
    </citation>
    <scope>NUCLEOTIDE SEQUENCE [LARGE SCALE GENOMIC DNA]</scope>
    <source>
        <strain evidence="7">AU 1054</strain>
    </source>
</reference>
<keyword evidence="4" id="KW-0456">Lyase</keyword>
<protein>
    <submittedName>
        <fullName evidence="7">Glutathione-dependent formaldehyde-activating, GFA</fullName>
    </submittedName>
</protein>
<gene>
    <name evidence="7" type="ordered locus">Bcen_0332</name>
</gene>
<keyword evidence="2" id="KW-0479">Metal-binding</keyword>
<keyword evidence="3" id="KW-0862">Zinc</keyword>
<feature type="compositionally biased region" description="Pro residues" evidence="5">
    <location>
        <begin position="203"/>
        <end position="213"/>
    </location>
</feature>
<evidence type="ECO:0000256" key="5">
    <source>
        <dbReference type="SAM" id="MobiDB-lite"/>
    </source>
</evidence>
<dbReference type="PROSITE" id="PS51891">
    <property type="entry name" value="CENP_V_GFA"/>
    <property type="match status" value="1"/>
</dbReference>
<dbReference type="GO" id="GO:0046872">
    <property type="term" value="F:metal ion binding"/>
    <property type="evidence" value="ECO:0007669"/>
    <property type="project" value="UniProtKB-KW"/>
</dbReference>
<accession>A0A0H2XKW6</accession>